<keyword evidence="1" id="KW-0812">Transmembrane</keyword>
<dbReference type="OrthoDB" id="6434475at2"/>
<protein>
    <recommendedName>
        <fullName evidence="2">DUF1468 domain-containing protein</fullName>
    </recommendedName>
</protein>
<evidence type="ECO:0000313" key="3">
    <source>
        <dbReference type="EMBL" id="PWC11721.1"/>
    </source>
</evidence>
<accession>A0A2U1TQP2</accession>
<evidence type="ECO:0000259" key="2">
    <source>
        <dbReference type="Pfam" id="PF07331"/>
    </source>
</evidence>
<evidence type="ECO:0000313" key="4">
    <source>
        <dbReference type="Proteomes" id="UP000245138"/>
    </source>
</evidence>
<dbReference type="AlphaFoldDB" id="A0A2U1TQP2"/>
<reference evidence="3 4" key="1">
    <citation type="submission" date="2018-04" db="EMBL/GenBank/DDBJ databases">
        <title>Brenneria corticis sp.nov.</title>
        <authorList>
            <person name="Li Y."/>
        </authorList>
    </citation>
    <scope>NUCLEOTIDE SEQUENCE [LARGE SCALE GENOMIC DNA]</scope>
    <source>
        <strain evidence="3 4">LMG 27715</strain>
    </source>
</reference>
<dbReference type="Pfam" id="PF07331">
    <property type="entry name" value="TctB"/>
    <property type="match status" value="1"/>
</dbReference>
<name>A0A2U1TQP2_9GAMM</name>
<keyword evidence="1" id="KW-1133">Transmembrane helix</keyword>
<feature type="transmembrane region" description="Helical" evidence="1">
    <location>
        <begin position="115"/>
        <end position="131"/>
    </location>
</feature>
<comment type="caution">
    <text evidence="3">The sequence shown here is derived from an EMBL/GenBank/DDBJ whole genome shotgun (WGS) entry which is preliminary data.</text>
</comment>
<proteinExistence type="predicted"/>
<organism evidence="3 4">
    <name type="scientific">Brenneria roseae subsp. americana</name>
    <dbReference type="NCBI Taxonomy" id="1508507"/>
    <lineage>
        <taxon>Bacteria</taxon>
        <taxon>Pseudomonadati</taxon>
        <taxon>Pseudomonadota</taxon>
        <taxon>Gammaproteobacteria</taxon>
        <taxon>Enterobacterales</taxon>
        <taxon>Pectobacteriaceae</taxon>
        <taxon>Brenneria</taxon>
    </lineage>
</organism>
<dbReference type="Proteomes" id="UP000245138">
    <property type="component" value="Unassembled WGS sequence"/>
</dbReference>
<dbReference type="EMBL" id="QDKJ01000009">
    <property type="protein sequence ID" value="PWC11721.1"/>
    <property type="molecule type" value="Genomic_DNA"/>
</dbReference>
<keyword evidence="4" id="KW-1185">Reference proteome</keyword>
<feature type="transmembrane region" description="Helical" evidence="1">
    <location>
        <begin position="33"/>
        <end position="55"/>
    </location>
</feature>
<dbReference type="InterPro" id="IPR009936">
    <property type="entry name" value="DUF1468"/>
</dbReference>
<feature type="domain" description="DUF1468" evidence="2">
    <location>
        <begin position="8"/>
        <end position="162"/>
    </location>
</feature>
<sequence length="167" mass="18194">MPKLSLLLPLLFLLFGASVAAYAFIQLGDVADFGAGFMPAILGCLLVLLSILDLTTVRLTKRRERFSTSLMADQTPAIKKEHRQPSDAKRHEITSVCLVALTVVFYIYFVELLGFILTTSIIMASLLALFLSKHKVIAVVAAVGLSSGIYYLFSNILLVPLPSGSIF</sequence>
<dbReference type="RefSeq" id="WP_109054771.1">
    <property type="nucleotide sequence ID" value="NZ_QDKJ01000009.1"/>
</dbReference>
<feature type="transmembrane region" description="Helical" evidence="1">
    <location>
        <begin position="136"/>
        <end position="153"/>
    </location>
</feature>
<evidence type="ECO:0000256" key="1">
    <source>
        <dbReference type="SAM" id="Phobius"/>
    </source>
</evidence>
<gene>
    <name evidence="3" type="ORF">B4923_12900</name>
</gene>
<keyword evidence="1" id="KW-0472">Membrane</keyword>
<feature type="transmembrane region" description="Helical" evidence="1">
    <location>
        <begin position="93"/>
        <end position="109"/>
    </location>
</feature>